<accession>A0A1G9U205</accession>
<dbReference type="RefSeq" id="WP_092727733.1">
    <property type="nucleotide sequence ID" value="NZ_FNGW01000014.1"/>
</dbReference>
<gene>
    <name evidence="1" type="ORF">SAMN04515677_11448</name>
</gene>
<keyword evidence="2" id="KW-1185">Reference proteome</keyword>
<evidence type="ECO:0000313" key="2">
    <source>
        <dbReference type="Proteomes" id="UP000199068"/>
    </source>
</evidence>
<evidence type="ECO:0000313" key="1">
    <source>
        <dbReference type="EMBL" id="SDM53694.1"/>
    </source>
</evidence>
<name>A0A1G9U205_9FIRM</name>
<sequence length="135" mass="15790">MKIELLNLDNVKQAFAVANNAIYFADRSDYKSALYEVCKTLNPKIDDELIGSKYIEEDIQEHKEQSKTYEYLVIYEMPNIRGRCKVDRTKLLDNFTELEELEKYLRKSNAVTPGISNDIKSKLLVMDFKLLRTID</sequence>
<dbReference type="STRING" id="1121325.SAMN04515677_11448"/>
<reference evidence="1 2" key="1">
    <citation type="submission" date="2016-10" db="EMBL/GenBank/DDBJ databases">
        <authorList>
            <person name="de Groot N.N."/>
        </authorList>
    </citation>
    <scope>NUCLEOTIDE SEQUENCE [LARGE SCALE GENOMIC DNA]</scope>
    <source>
        <strain evidence="1 2">DSM 797</strain>
    </source>
</reference>
<dbReference type="Proteomes" id="UP000199068">
    <property type="component" value="Unassembled WGS sequence"/>
</dbReference>
<protein>
    <submittedName>
        <fullName evidence="1">Uncharacterized protein</fullName>
    </submittedName>
</protein>
<proteinExistence type="predicted"/>
<dbReference type="AlphaFoldDB" id="A0A1G9U205"/>
<dbReference type="EMBL" id="FNGW01000014">
    <property type="protein sequence ID" value="SDM53694.1"/>
    <property type="molecule type" value="Genomic_DNA"/>
</dbReference>
<organism evidence="1 2">
    <name type="scientific">Romboutsia lituseburensis DSM 797</name>
    <dbReference type="NCBI Taxonomy" id="1121325"/>
    <lineage>
        <taxon>Bacteria</taxon>
        <taxon>Bacillati</taxon>
        <taxon>Bacillota</taxon>
        <taxon>Clostridia</taxon>
        <taxon>Peptostreptococcales</taxon>
        <taxon>Peptostreptococcaceae</taxon>
        <taxon>Romboutsia</taxon>
    </lineage>
</organism>